<dbReference type="AlphaFoldDB" id="A0A453RWE3"/>
<organism evidence="1 2">
    <name type="scientific">Aegilops tauschii subsp. strangulata</name>
    <name type="common">Goatgrass</name>
    <dbReference type="NCBI Taxonomy" id="200361"/>
    <lineage>
        <taxon>Eukaryota</taxon>
        <taxon>Viridiplantae</taxon>
        <taxon>Streptophyta</taxon>
        <taxon>Embryophyta</taxon>
        <taxon>Tracheophyta</taxon>
        <taxon>Spermatophyta</taxon>
        <taxon>Magnoliopsida</taxon>
        <taxon>Liliopsida</taxon>
        <taxon>Poales</taxon>
        <taxon>Poaceae</taxon>
        <taxon>BOP clade</taxon>
        <taxon>Pooideae</taxon>
        <taxon>Triticodae</taxon>
        <taxon>Triticeae</taxon>
        <taxon>Triticinae</taxon>
        <taxon>Aegilops</taxon>
    </lineage>
</organism>
<protein>
    <submittedName>
        <fullName evidence="1">Uncharacterized protein</fullName>
    </submittedName>
</protein>
<reference evidence="2" key="2">
    <citation type="journal article" date="2017" name="Nat. Plants">
        <title>The Aegilops tauschii genome reveals multiple impacts of transposons.</title>
        <authorList>
            <person name="Zhao G."/>
            <person name="Zou C."/>
            <person name="Li K."/>
            <person name="Wang K."/>
            <person name="Li T."/>
            <person name="Gao L."/>
            <person name="Zhang X."/>
            <person name="Wang H."/>
            <person name="Yang Z."/>
            <person name="Liu X."/>
            <person name="Jiang W."/>
            <person name="Mao L."/>
            <person name="Kong X."/>
            <person name="Jiao Y."/>
            <person name="Jia J."/>
        </authorList>
    </citation>
    <scope>NUCLEOTIDE SEQUENCE [LARGE SCALE GENOMIC DNA]</scope>
    <source>
        <strain evidence="2">cv. AL8/78</strain>
    </source>
</reference>
<dbReference type="Proteomes" id="UP000015105">
    <property type="component" value="Chromosome 7D"/>
</dbReference>
<reference evidence="1" key="3">
    <citation type="journal article" date="2017" name="Nature">
        <title>Genome sequence of the progenitor of the wheat D genome Aegilops tauschii.</title>
        <authorList>
            <person name="Luo M.C."/>
            <person name="Gu Y.Q."/>
            <person name="Puiu D."/>
            <person name="Wang H."/>
            <person name="Twardziok S.O."/>
            <person name="Deal K.R."/>
            <person name="Huo N."/>
            <person name="Zhu T."/>
            <person name="Wang L."/>
            <person name="Wang Y."/>
            <person name="McGuire P.E."/>
            <person name="Liu S."/>
            <person name="Long H."/>
            <person name="Ramasamy R.K."/>
            <person name="Rodriguez J.C."/>
            <person name="Van S.L."/>
            <person name="Yuan L."/>
            <person name="Wang Z."/>
            <person name="Xia Z."/>
            <person name="Xiao L."/>
            <person name="Anderson O.D."/>
            <person name="Ouyang S."/>
            <person name="Liang Y."/>
            <person name="Zimin A.V."/>
            <person name="Pertea G."/>
            <person name="Qi P."/>
            <person name="Bennetzen J.L."/>
            <person name="Dai X."/>
            <person name="Dawson M.W."/>
            <person name="Muller H.G."/>
            <person name="Kugler K."/>
            <person name="Rivarola-Duarte L."/>
            <person name="Spannagl M."/>
            <person name="Mayer K.F.X."/>
            <person name="Lu F.H."/>
            <person name="Bevan M.W."/>
            <person name="Leroy P."/>
            <person name="Li P."/>
            <person name="You F.M."/>
            <person name="Sun Q."/>
            <person name="Liu Z."/>
            <person name="Lyons E."/>
            <person name="Wicker T."/>
            <person name="Salzberg S.L."/>
            <person name="Devos K.M."/>
            <person name="Dvorak J."/>
        </authorList>
    </citation>
    <scope>NUCLEOTIDE SEQUENCE [LARGE SCALE GENOMIC DNA]</scope>
    <source>
        <strain evidence="1">cv. AL8/78</strain>
    </source>
</reference>
<evidence type="ECO:0000313" key="2">
    <source>
        <dbReference type="Proteomes" id="UP000015105"/>
    </source>
</evidence>
<dbReference type="EnsemblPlants" id="AET7Gv20738900.2">
    <property type="protein sequence ID" value="AET7Gv20738900.2"/>
    <property type="gene ID" value="AET7Gv20738900"/>
</dbReference>
<accession>A0A453RWE3</accession>
<sequence length="65" mass="7781">IQFRRSLVGERWNSWLHLVRRLMDVQLSDHPDLFHWKLTRIGVFTVKSMFLDLIDSGPIPRSIHI</sequence>
<name>A0A453RWE3_AEGTS</name>
<keyword evidence="2" id="KW-1185">Reference proteome</keyword>
<dbReference type="Gramene" id="AET7Gv20738900.2">
    <property type="protein sequence ID" value="AET7Gv20738900.2"/>
    <property type="gene ID" value="AET7Gv20738900"/>
</dbReference>
<evidence type="ECO:0000313" key="1">
    <source>
        <dbReference type="EnsemblPlants" id="AET7Gv20738900.2"/>
    </source>
</evidence>
<reference evidence="1" key="4">
    <citation type="submission" date="2019-03" db="UniProtKB">
        <authorList>
            <consortium name="EnsemblPlants"/>
        </authorList>
    </citation>
    <scope>IDENTIFICATION</scope>
</reference>
<reference evidence="1" key="5">
    <citation type="journal article" date="2021" name="G3 (Bethesda)">
        <title>Aegilops tauschii genome assembly Aet v5.0 features greater sequence contiguity and improved annotation.</title>
        <authorList>
            <person name="Wang L."/>
            <person name="Zhu T."/>
            <person name="Rodriguez J.C."/>
            <person name="Deal K.R."/>
            <person name="Dubcovsky J."/>
            <person name="McGuire P.E."/>
            <person name="Lux T."/>
            <person name="Spannagl M."/>
            <person name="Mayer K.F.X."/>
            <person name="Baldrich P."/>
            <person name="Meyers B.C."/>
            <person name="Huo N."/>
            <person name="Gu Y.Q."/>
            <person name="Zhou H."/>
            <person name="Devos K.M."/>
            <person name="Bennetzen J.L."/>
            <person name="Unver T."/>
            <person name="Budak H."/>
            <person name="Gulick P.J."/>
            <person name="Galiba G."/>
            <person name="Kalapos B."/>
            <person name="Nelson D.R."/>
            <person name="Li P."/>
            <person name="You F.M."/>
            <person name="Luo M.C."/>
            <person name="Dvorak J."/>
        </authorList>
    </citation>
    <scope>NUCLEOTIDE SEQUENCE [LARGE SCALE GENOMIC DNA]</scope>
    <source>
        <strain evidence="1">cv. AL8/78</strain>
    </source>
</reference>
<proteinExistence type="predicted"/>
<reference evidence="2" key="1">
    <citation type="journal article" date="2014" name="Science">
        <title>Ancient hybridizations among the ancestral genomes of bread wheat.</title>
        <authorList>
            <consortium name="International Wheat Genome Sequencing Consortium,"/>
            <person name="Marcussen T."/>
            <person name="Sandve S.R."/>
            <person name="Heier L."/>
            <person name="Spannagl M."/>
            <person name="Pfeifer M."/>
            <person name="Jakobsen K.S."/>
            <person name="Wulff B.B."/>
            <person name="Steuernagel B."/>
            <person name="Mayer K.F."/>
            <person name="Olsen O.A."/>
        </authorList>
    </citation>
    <scope>NUCLEOTIDE SEQUENCE [LARGE SCALE GENOMIC DNA]</scope>
    <source>
        <strain evidence="2">cv. AL8/78</strain>
    </source>
</reference>